<feature type="transmembrane region" description="Helical" evidence="1">
    <location>
        <begin position="24"/>
        <end position="44"/>
    </location>
</feature>
<keyword evidence="1" id="KW-1133">Transmembrane helix</keyword>
<reference evidence="2" key="1">
    <citation type="journal article" date="2015" name="Nature">
        <title>Complex archaea that bridge the gap between prokaryotes and eukaryotes.</title>
        <authorList>
            <person name="Spang A."/>
            <person name="Saw J.H."/>
            <person name="Jorgensen S.L."/>
            <person name="Zaremba-Niedzwiedzka K."/>
            <person name="Martijn J."/>
            <person name="Lind A.E."/>
            <person name="van Eijk R."/>
            <person name="Schleper C."/>
            <person name="Guy L."/>
            <person name="Ettema T.J."/>
        </authorList>
    </citation>
    <scope>NUCLEOTIDE SEQUENCE</scope>
</reference>
<dbReference type="Gene3D" id="1.25.40.10">
    <property type="entry name" value="Tetratricopeptide repeat domain"/>
    <property type="match status" value="1"/>
</dbReference>
<evidence type="ECO:0000313" key="2">
    <source>
        <dbReference type="EMBL" id="KKM20530.1"/>
    </source>
</evidence>
<dbReference type="SUPFAM" id="SSF48452">
    <property type="entry name" value="TPR-like"/>
    <property type="match status" value="1"/>
</dbReference>
<keyword evidence="1" id="KW-0812">Transmembrane</keyword>
<keyword evidence="1" id="KW-0472">Membrane</keyword>
<organism evidence="2">
    <name type="scientific">marine sediment metagenome</name>
    <dbReference type="NCBI Taxonomy" id="412755"/>
    <lineage>
        <taxon>unclassified sequences</taxon>
        <taxon>metagenomes</taxon>
        <taxon>ecological metagenomes</taxon>
    </lineage>
</organism>
<comment type="caution">
    <text evidence="2">The sequence shown here is derived from an EMBL/GenBank/DDBJ whole genome shotgun (WGS) entry which is preliminary data.</text>
</comment>
<dbReference type="EMBL" id="LAZR01013746">
    <property type="protein sequence ID" value="KKM20530.1"/>
    <property type="molecule type" value="Genomic_DNA"/>
</dbReference>
<protein>
    <submittedName>
        <fullName evidence="2">Uncharacterized protein</fullName>
    </submittedName>
</protein>
<proteinExistence type="predicted"/>
<name>A0A0F9KYI6_9ZZZZ</name>
<dbReference type="InterPro" id="IPR019734">
    <property type="entry name" value="TPR_rpt"/>
</dbReference>
<dbReference type="PROSITE" id="PS50005">
    <property type="entry name" value="TPR"/>
    <property type="match status" value="1"/>
</dbReference>
<dbReference type="AlphaFoldDB" id="A0A0F9KYI6"/>
<sequence length="225" mass="26760">MYNYFKQKWAVILERVKRISNRKLVIFSLVIVGIIICFIPLFVFQARVNRDATENLRLATSYYQQAQEVEYKEERLDRFQEAKLLYQNILASFWVRDKKMPLFYLGNCLYSLGEYKEASEILQKFDRKYENDYFAPWAKMKLAVSYEQIEEYKKAIDSYKKILEKHPQSSICPQALLGVARCQGLQGEWSEAQKSYEEILSRYPLSEEKGIAEIMLQRLRVQARL</sequence>
<accession>A0A0F9KYI6</accession>
<dbReference type="SMART" id="SM00028">
    <property type="entry name" value="TPR"/>
    <property type="match status" value="3"/>
</dbReference>
<gene>
    <name evidence="2" type="ORF">LCGC14_1644510</name>
</gene>
<dbReference type="Pfam" id="PF13174">
    <property type="entry name" value="TPR_6"/>
    <property type="match status" value="3"/>
</dbReference>
<dbReference type="InterPro" id="IPR011990">
    <property type="entry name" value="TPR-like_helical_dom_sf"/>
</dbReference>
<evidence type="ECO:0000256" key="1">
    <source>
        <dbReference type="SAM" id="Phobius"/>
    </source>
</evidence>